<dbReference type="GO" id="GO:0051301">
    <property type="term" value="P:cell division"/>
    <property type="evidence" value="ECO:0007669"/>
    <property type="project" value="UniProtKB-UniRule"/>
</dbReference>
<dbReference type="EMBL" id="PDYF01000083">
    <property type="protein sequence ID" value="PHU33559.1"/>
    <property type="molecule type" value="Genomic_DNA"/>
</dbReference>
<feature type="domain" description="WhiA LAGLIDADG-like" evidence="6">
    <location>
        <begin position="100"/>
        <end position="191"/>
    </location>
</feature>
<protein>
    <recommendedName>
        <fullName evidence="4">Probable cell division protein WhiA</fullName>
    </recommendedName>
</protein>
<keyword evidence="3 4" id="KW-0131">Cell cycle</keyword>
<name>A0A2G3DR90_9FIRM</name>
<gene>
    <name evidence="4 7" type="primary">whiA</name>
    <name evidence="7" type="ORF">CSX01_13570</name>
</gene>
<evidence type="ECO:0000256" key="4">
    <source>
        <dbReference type="HAMAP-Rule" id="MF_01420"/>
    </source>
</evidence>
<dbReference type="RefSeq" id="WP_099392763.1">
    <property type="nucleotide sequence ID" value="NZ_PDYF01000083.1"/>
</dbReference>
<evidence type="ECO:0000256" key="1">
    <source>
        <dbReference type="ARBA" id="ARBA00022618"/>
    </source>
</evidence>
<dbReference type="Pfam" id="PF14527">
    <property type="entry name" value="LAGLIDADG_WhiA"/>
    <property type="match status" value="1"/>
</dbReference>
<keyword evidence="2 4" id="KW-0238">DNA-binding</keyword>
<keyword evidence="1 4" id="KW-0132">Cell division</keyword>
<accession>A0A2G3DR90</accession>
<dbReference type="InterPro" id="IPR003802">
    <property type="entry name" value="Sporulation_regulator_WhiA"/>
</dbReference>
<dbReference type="InterPro" id="IPR023054">
    <property type="entry name" value="Sporulation_regulator_WhiA_C"/>
</dbReference>
<evidence type="ECO:0000313" key="7">
    <source>
        <dbReference type="EMBL" id="PHU33559.1"/>
    </source>
</evidence>
<comment type="similarity">
    <text evidence="4">Belongs to the WhiA family.</text>
</comment>
<evidence type="ECO:0000259" key="5">
    <source>
        <dbReference type="Pfam" id="PF02650"/>
    </source>
</evidence>
<dbReference type="Proteomes" id="UP000225889">
    <property type="component" value="Unassembled WGS sequence"/>
</dbReference>
<evidence type="ECO:0000313" key="8">
    <source>
        <dbReference type="Proteomes" id="UP000225889"/>
    </source>
</evidence>
<dbReference type="AlphaFoldDB" id="A0A2G3DR90"/>
<dbReference type="InterPro" id="IPR039518">
    <property type="entry name" value="WhiA_LAGLIDADG_dom"/>
</dbReference>
<sequence length="281" mass="31472">MSFSKKVKEELFKVIPKSRHCMVAELAGIITLHGIDSLEHDSNDVLNRKVFTLLNKTLNIGKDVTAFNGDVLFETRKMLKLSDDNTSVDELVLQQPCCKRAFIRGAFLAAGSITDPNKGYHFEIVCFNDKQADLIIRAMSAFYVEAKQVERNGKIVVYLKEGAQIVEALRIMEAAHSVMELENIRIVKEVRGTINRKVNCETANISKTVSAAVRQIEDIKLIDEKLGLDTLPVQLQEIAQIRLDYPDTPLGDLGQYLDPPIGKSGVNHRLKKLAAIARELR</sequence>
<dbReference type="GO" id="GO:0043937">
    <property type="term" value="P:regulation of sporulation"/>
    <property type="evidence" value="ECO:0007669"/>
    <property type="project" value="InterPro"/>
</dbReference>
<evidence type="ECO:0000256" key="3">
    <source>
        <dbReference type="ARBA" id="ARBA00023306"/>
    </source>
</evidence>
<reference evidence="7 8" key="2">
    <citation type="submission" date="2017-10" db="EMBL/GenBank/DDBJ databases">
        <authorList>
            <person name="Banno H."/>
            <person name="Chua N.-H."/>
        </authorList>
    </citation>
    <scope>NUCLEOTIDE SEQUENCE [LARGE SCALE GENOMIC DNA]</scope>
    <source>
        <strain evidence="7 8">JK626</strain>
    </source>
</reference>
<comment type="caution">
    <text evidence="7">The sequence shown here is derived from an EMBL/GenBank/DDBJ whole genome shotgun (WGS) entry which is preliminary data.</text>
</comment>
<dbReference type="PANTHER" id="PTHR37307:SF1">
    <property type="entry name" value="CELL DIVISION PROTEIN WHIA-RELATED"/>
    <property type="match status" value="1"/>
</dbReference>
<dbReference type="PANTHER" id="PTHR37307">
    <property type="entry name" value="CELL DIVISION PROTEIN WHIA-RELATED"/>
    <property type="match status" value="1"/>
</dbReference>
<evidence type="ECO:0000256" key="2">
    <source>
        <dbReference type="ARBA" id="ARBA00023125"/>
    </source>
</evidence>
<dbReference type="InterPro" id="IPR027434">
    <property type="entry name" value="Homing_endonucl"/>
</dbReference>
<dbReference type="SUPFAM" id="SSF55608">
    <property type="entry name" value="Homing endonucleases"/>
    <property type="match status" value="1"/>
</dbReference>
<dbReference type="Gene3D" id="3.10.28.10">
    <property type="entry name" value="Homing endonucleases"/>
    <property type="match status" value="1"/>
</dbReference>
<dbReference type="Pfam" id="PF02650">
    <property type="entry name" value="HTH_WhiA"/>
    <property type="match status" value="1"/>
</dbReference>
<organism evidence="7 8">
    <name type="scientific">Pseudobutyrivibrio ruminis</name>
    <dbReference type="NCBI Taxonomy" id="46206"/>
    <lineage>
        <taxon>Bacteria</taxon>
        <taxon>Bacillati</taxon>
        <taxon>Bacillota</taxon>
        <taxon>Clostridia</taxon>
        <taxon>Lachnospirales</taxon>
        <taxon>Lachnospiraceae</taxon>
        <taxon>Pseudobutyrivibrio</taxon>
    </lineage>
</organism>
<comment type="function">
    <text evidence="4">Involved in cell division and chromosome segregation.</text>
</comment>
<proteinExistence type="inferred from homology"/>
<feature type="domain" description="Sporulation regulator WhiA C-terminal" evidence="5">
    <location>
        <begin position="194"/>
        <end position="277"/>
    </location>
</feature>
<reference evidence="7 8" key="1">
    <citation type="submission" date="2017-10" db="EMBL/GenBank/DDBJ databases">
        <title>Resolving the taxonomy of Roseburia spp., Eubacterium rectale and Agathobacter spp. through phylogenomic analysis.</title>
        <authorList>
            <person name="Sheridan P.O."/>
            <person name="Walker A.W."/>
            <person name="Duncan S.H."/>
            <person name="Scott K.P."/>
            <person name="Toole P.W.O."/>
            <person name="Luis P."/>
            <person name="Flint H.J."/>
        </authorList>
    </citation>
    <scope>NUCLEOTIDE SEQUENCE [LARGE SCALE GENOMIC DNA]</scope>
    <source>
        <strain evidence="7 8">JK626</strain>
    </source>
</reference>
<dbReference type="HAMAP" id="MF_01420">
    <property type="entry name" value="HTH_type_WhiA"/>
    <property type="match status" value="1"/>
</dbReference>
<dbReference type="GO" id="GO:0003677">
    <property type="term" value="F:DNA binding"/>
    <property type="evidence" value="ECO:0007669"/>
    <property type="project" value="UniProtKB-UniRule"/>
</dbReference>
<dbReference type="NCBIfam" id="TIGR00647">
    <property type="entry name" value="DNA_bind_WhiA"/>
    <property type="match status" value="1"/>
</dbReference>
<evidence type="ECO:0000259" key="6">
    <source>
        <dbReference type="Pfam" id="PF14527"/>
    </source>
</evidence>